<feature type="compositionally biased region" description="Basic and acidic residues" evidence="1">
    <location>
        <begin position="676"/>
        <end position="686"/>
    </location>
</feature>
<feature type="region of interest" description="Disordered" evidence="1">
    <location>
        <begin position="106"/>
        <end position="132"/>
    </location>
</feature>
<feature type="region of interest" description="Disordered" evidence="1">
    <location>
        <begin position="506"/>
        <end position="558"/>
    </location>
</feature>
<reference evidence="3 4" key="1">
    <citation type="journal article" date="2019" name="New Phytol.">
        <title>Comparative genomics reveals unique wood-decay strategies and fruiting body development in the Schizophyllaceae.</title>
        <authorList>
            <person name="Almasi E."/>
            <person name="Sahu N."/>
            <person name="Krizsan K."/>
            <person name="Balint B."/>
            <person name="Kovacs G.M."/>
            <person name="Kiss B."/>
            <person name="Cseklye J."/>
            <person name="Drula E."/>
            <person name="Henrissat B."/>
            <person name="Nagy I."/>
            <person name="Chovatia M."/>
            <person name="Adam C."/>
            <person name="LaButti K."/>
            <person name="Lipzen A."/>
            <person name="Riley R."/>
            <person name="Grigoriev I.V."/>
            <person name="Nagy L.G."/>
        </authorList>
    </citation>
    <scope>NUCLEOTIDE SEQUENCE [LARGE SCALE GENOMIC DNA]</scope>
    <source>
        <strain evidence="3 4">NL-1724</strain>
    </source>
</reference>
<evidence type="ECO:0000256" key="1">
    <source>
        <dbReference type="SAM" id="MobiDB-lite"/>
    </source>
</evidence>
<keyword evidence="2" id="KW-1133">Transmembrane helix</keyword>
<keyword evidence="2" id="KW-0472">Membrane</keyword>
<feature type="compositionally biased region" description="Polar residues" evidence="1">
    <location>
        <begin position="809"/>
        <end position="819"/>
    </location>
</feature>
<organism evidence="3 4">
    <name type="scientific">Schizophyllum amplum</name>
    <dbReference type="NCBI Taxonomy" id="97359"/>
    <lineage>
        <taxon>Eukaryota</taxon>
        <taxon>Fungi</taxon>
        <taxon>Dikarya</taxon>
        <taxon>Basidiomycota</taxon>
        <taxon>Agaricomycotina</taxon>
        <taxon>Agaricomycetes</taxon>
        <taxon>Agaricomycetidae</taxon>
        <taxon>Agaricales</taxon>
        <taxon>Schizophyllaceae</taxon>
        <taxon>Schizophyllum</taxon>
    </lineage>
</organism>
<keyword evidence="4" id="KW-1185">Reference proteome</keyword>
<name>A0A550C1U2_9AGAR</name>
<feature type="region of interest" description="Disordered" evidence="1">
    <location>
        <begin position="654"/>
        <end position="710"/>
    </location>
</feature>
<feature type="compositionally biased region" description="Polar residues" evidence="1">
    <location>
        <begin position="120"/>
        <end position="132"/>
    </location>
</feature>
<evidence type="ECO:0000256" key="2">
    <source>
        <dbReference type="SAM" id="Phobius"/>
    </source>
</evidence>
<evidence type="ECO:0000313" key="4">
    <source>
        <dbReference type="Proteomes" id="UP000320762"/>
    </source>
</evidence>
<comment type="caution">
    <text evidence="3">The sequence shown here is derived from an EMBL/GenBank/DDBJ whole genome shotgun (WGS) entry which is preliminary data.</text>
</comment>
<feature type="region of interest" description="Disordered" evidence="1">
    <location>
        <begin position="756"/>
        <end position="783"/>
    </location>
</feature>
<feature type="compositionally biased region" description="Low complexity" evidence="1">
    <location>
        <begin position="391"/>
        <end position="401"/>
    </location>
</feature>
<evidence type="ECO:0000313" key="3">
    <source>
        <dbReference type="EMBL" id="TRM58765.1"/>
    </source>
</evidence>
<gene>
    <name evidence="3" type="ORF">BD626DRAFT_463301</name>
</gene>
<keyword evidence="2" id="KW-0812">Transmembrane</keyword>
<sequence length="893" mass="96965">MAQAVYDEHPLEQYLRDEAGEVQELMPGASAEFPPLDDECEAPDGEYADTLTPLQGFVLELIEVISNLVQQLNASSLPSSPFVERFKYHVISSSLLADSVAPSSTRLSASPPTLPGNLADDQQSIGGDSNSSRPSFATVLASSEYPGWYVSGGIALLALLLSIEAYALILLVCVATAAVLTMNQDSPGRPDFAATLDVLDALVSAGNMWDSAVSEALQAIERDEQRMATSASSPSAAPTSPLRVALNSSMHSTQTQCDNVRQLFVALTCPTELAPLAEMYAPSSPSRPPFAELPNADRPLSLPTRKRTSSLTSMPTPSMKRSTWNGSYAALARAGSPTMQVLTHRQKRRSDLSSLLQVSAGSPVKSRSAPGTPTTPALDGVREEEPEPDVADSPSASMSSFGSAALDLRRKRQSMGLQSLGMSSARSSPSLGSRHPLSLMSLTSSVHEALAARRYSCAHLLALRFGDDDDELYWEDVRSVMSLLTGTLADVTARLAEAFEEVDTQKLRDEVPTPTPWDAESSFGADSRRSSLNLDHLKNRRTSLNADGSRRSSAGELRNRRSSMLRHAMNNFAPTPGPLTRFAAHVHTISSALDDAREELERTVAALKEDDASPRTQDAEQKQHPALAAYERLRRELGLALRECERGRDRLLDAVAPVPPPGVEDDSEELPSLSHDLSDDSDKPEPMDEDNDPYGGIAALEPDGEYVGAAPDFRDDVATTLLASSRLPPPGVEQVFEDDAGSALLRLRERPKLSRDERIKAARAAREARAEEPPRRGFGPGGEVVQELKDVIWKVGERRRRLTLDTKPPLSQSAQSPLDTPSPEFEAAQTPPRMRYEDSARMSIVLEDLPRISLEMPTTRRSQFLPTLHEDSPVIPRGDLPRLPAFEEFGYGV</sequence>
<feature type="region of interest" description="Disordered" evidence="1">
    <location>
        <begin position="803"/>
        <end position="836"/>
    </location>
</feature>
<feature type="compositionally biased region" description="Basic and acidic residues" evidence="1">
    <location>
        <begin position="756"/>
        <end position="775"/>
    </location>
</feature>
<protein>
    <submittedName>
        <fullName evidence="3">Uncharacterized protein</fullName>
    </submittedName>
</protein>
<feature type="transmembrane region" description="Helical" evidence="2">
    <location>
        <begin position="154"/>
        <end position="180"/>
    </location>
</feature>
<feature type="region of interest" description="Disordered" evidence="1">
    <location>
        <begin position="336"/>
        <end position="401"/>
    </location>
</feature>
<dbReference type="Proteomes" id="UP000320762">
    <property type="component" value="Unassembled WGS sequence"/>
</dbReference>
<dbReference type="OrthoDB" id="21151at2759"/>
<feature type="compositionally biased region" description="Low complexity" evidence="1">
    <location>
        <begin position="309"/>
        <end position="319"/>
    </location>
</feature>
<dbReference type="STRING" id="97359.A0A550C1U2"/>
<accession>A0A550C1U2</accession>
<dbReference type="AlphaFoldDB" id="A0A550C1U2"/>
<dbReference type="EMBL" id="VDMD01000033">
    <property type="protein sequence ID" value="TRM58765.1"/>
    <property type="molecule type" value="Genomic_DNA"/>
</dbReference>
<proteinExistence type="predicted"/>
<feature type="region of interest" description="Disordered" evidence="1">
    <location>
        <begin position="282"/>
        <end position="322"/>
    </location>
</feature>